<dbReference type="SMART" id="SM00335">
    <property type="entry name" value="ANX"/>
    <property type="match status" value="2"/>
</dbReference>
<comment type="similarity">
    <text evidence="1">Belongs to the annexin family.</text>
</comment>
<gene>
    <name evidence="6" type="ORF">HPBE_LOCUS23524</name>
</gene>
<sequence>MQASLLQVVEDTSGEFRRILSSLISGVRDDDDHTDDQRAREDAARLYSNDEGKLTPKSDPDYFHHVVLTSNQHQLKKMCDAYAELSGMNIEKQIEKEFSGDVRNAYLTIVRLAANRQKYFATQLYGCMSGPGTRDNDLIRTLVTRSEVDLELIKEEFRELYGDVLDRMIKTPYNEDRAYTLFITLLFLLISTYHITSQWKTSRTALLYRGVHDISNNRPIYLMYLVYKLFTRANLNRIGRTLDEGEPCERAAFRRFSMIDHIHTITKLIEVSREYMLLLCPTFIDLKKAFESVETEAVIEGL</sequence>
<reference evidence="6 7" key="1">
    <citation type="submission" date="2018-11" db="EMBL/GenBank/DDBJ databases">
        <authorList>
            <consortium name="Pathogen Informatics"/>
        </authorList>
    </citation>
    <scope>NUCLEOTIDE SEQUENCE [LARGE SCALE GENOMIC DNA]</scope>
</reference>
<evidence type="ECO:0000313" key="7">
    <source>
        <dbReference type="Proteomes" id="UP000050761"/>
    </source>
</evidence>
<evidence type="ECO:0000256" key="4">
    <source>
        <dbReference type="ARBA" id="ARBA00023216"/>
    </source>
</evidence>
<protein>
    <submittedName>
        <fullName evidence="8">Annexin</fullName>
    </submittedName>
</protein>
<dbReference type="SUPFAM" id="SSF47874">
    <property type="entry name" value="Annexin"/>
    <property type="match status" value="1"/>
</dbReference>
<dbReference type="GO" id="GO:0012506">
    <property type="term" value="C:vesicle membrane"/>
    <property type="evidence" value="ECO:0007669"/>
    <property type="project" value="TreeGrafter"/>
</dbReference>
<dbReference type="GO" id="GO:0005634">
    <property type="term" value="C:nucleus"/>
    <property type="evidence" value="ECO:0007669"/>
    <property type="project" value="TreeGrafter"/>
</dbReference>
<evidence type="ECO:0000313" key="6">
    <source>
        <dbReference type="EMBL" id="VDP39380.1"/>
    </source>
</evidence>
<dbReference type="InterPro" id="IPR037104">
    <property type="entry name" value="Annexin_sf"/>
</dbReference>
<dbReference type="PROSITE" id="PS51897">
    <property type="entry name" value="ANNEXIN_2"/>
    <property type="match status" value="2"/>
</dbReference>
<dbReference type="OrthoDB" id="410104at2759"/>
<evidence type="ECO:0000256" key="2">
    <source>
        <dbReference type="ARBA" id="ARBA00022737"/>
    </source>
</evidence>
<dbReference type="Pfam" id="PF00191">
    <property type="entry name" value="Annexin"/>
    <property type="match status" value="2"/>
</dbReference>
<dbReference type="WBParaSite" id="HPBE_0002352501-mRNA-1">
    <property type="protein sequence ID" value="HPBE_0002352501-mRNA-1"/>
    <property type="gene ID" value="HPBE_0002352501"/>
</dbReference>
<dbReference type="GO" id="GO:0005886">
    <property type="term" value="C:plasma membrane"/>
    <property type="evidence" value="ECO:0007669"/>
    <property type="project" value="TreeGrafter"/>
</dbReference>
<dbReference type="Gene3D" id="1.10.220.10">
    <property type="entry name" value="Annexin"/>
    <property type="match status" value="2"/>
</dbReference>
<name>A0A183GLF5_HELPZ</name>
<dbReference type="Proteomes" id="UP000050761">
    <property type="component" value="Unassembled WGS sequence"/>
</dbReference>
<dbReference type="FunFam" id="1.10.220.10:FF:000002">
    <property type="entry name" value="Annexin"/>
    <property type="match status" value="1"/>
</dbReference>
<dbReference type="AlphaFoldDB" id="A0A183GLF5"/>
<keyword evidence="5" id="KW-0111">Calcium/phospholipid-binding</keyword>
<accession>A0A3P8D7F8</accession>
<evidence type="ECO:0000256" key="1">
    <source>
        <dbReference type="ARBA" id="ARBA00007831"/>
    </source>
</evidence>
<keyword evidence="4" id="KW-0041">Annexin</keyword>
<keyword evidence="3" id="KW-0106">Calcium</keyword>
<dbReference type="PANTHER" id="PTHR10502:SF97">
    <property type="entry name" value="ANNEXIN"/>
    <property type="match status" value="1"/>
</dbReference>
<reference evidence="8" key="2">
    <citation type="submission" date="2019-09" db="UniProtKB">
        <authorList>
            <consortium name="WormBaseParasite"/>
        </authorList>
    </citation>
    <scope>IDENTIFICATION</scope>
</reference>
<organism evidence="7 8">
    <name type="scientific">Heligmosomoides polygyrus</name>
    <name type="common">Parasitic roundworm</name>
    <dbReference type="NCBI Taxonomy" id="6339"/>
    <lineage>
        <taxon>Eukaryota</taxon>
        <taxon>Metazoa</taxon>
        <taxon>Ecdysozoa</taxon>
        <taxon>Nematoda</taxon>
        <taxon>Chromadorea</taxon>
        <taxon>Rhabditida</taxon>
        <taxon>Rhabditina</taxon>
        <taxon>Rhabditomorpha</taxon>
        <taxon>Strongyloidea</taxon>
        <taxon>Heligmosomidae</taxon>
        <taxon>Heligmosomoides</taxon>
    </lineage>
</organism>
<proteinExistence type="inferred from homology"/>
<accession>A0A183GLF5</accession>
<dbReference type="GO" id="GO:0005509">
    <property type="term" value="F:calcium ion binding"/>
    <property type="evidence" value="ECO:0007669"/>
    <property type="project" value="InterPro"/>
</dbReference>
<keyword evidence="7" id="KW-1185">Reference proteome</keyword>
<dbReference type="EMBL" id="UZAH01035161">
    <property type="protein sequence ID" value="VDP39380.1"/>
    <property type="molecule type" value="Genomic_DNA"/>
</dbReference>
<evidence type="ECO:0000256" key="3">
    <source>
        <dbReference type="ARBA" id="ARBA00022837"/>
    </source>
</evidence>
<evidence type="ECO:0000313" key="8">
    <source>
        <dbReference type="WBParaSite" id="HPBE_0002352501-mRNA-1"/>
    </source>
</evidence>
<dbReference type="GO" id="GO:0001786">
    <property type="term" value="F:phosphatidylserine binding"/>
    <property type="evidence" value="ECO:0007669"/>
    <property type="project" value="TreeGrafter"/>
</dbReference>
<dbReference type="GO" id="GO:0005737">
    <property type="term" value="C:cytoplasm"/>
    <property type="evidence" value="ECO:0007669"/>
    <property type="project" value="TreeGrafter"/>
</dbReference>
<dbReference type="PANTHER" id="PTHR10502">
    <property type="entry name" value="ANNEXIN"/>
    <property type="match status" value="1"/>
</dbReference>
<evidence type="ECO:0000256" key="5">
    <source>
        <dbReference type="ARBA" id="ARBA00023302"/>
    </source>
</evidence>
<keyword evidence="2" id="KW-0677">Repeat</keyword>
<dbReference type="InterPro" id="IPR018502">
    <property type="entry name" value="Annexin_repeat"/>
</dbReference>
<dbReference type="GO" id="GO:0005544">
    <property type="term" value="F:calcium-dependent phospholipid binding"/>
    <property type="evidence" value="ECO:0007669"/>
    <property type="project" value="UniProtKB-KW"/>
</dbReference>